<name>A0A3B1DIX0_9ZZZZ</name>
<accession>A0A3B1DIX0</accession>
<feature type="domain" description="3-keto-alpha-glucoside-1,2-lyase/3-keto-2-hydroxy-glucal hydratase" evidence="1">
    <location>
        <begin position="36"/>
        <end position="256"/>
    </location>
</feature>
<dbReference type="EMBL" id="UOGL01000269">
    <property type="protein sequence ID" value="VAX38871.1"/>
    <property type="molecule type" value="Genomic_DNA"/>
</dbReference>
<protein>
    <submittedName>
        <fullName evidence="2">Secreted glycosyl hydrolase</fullName>
    </submittedName>
</protein>
<keyword evidence="2" id="KW-0378">Hydrolase</keyword>
<gene>
    <name evidence="2" type="ORF">MNBD_PLANCTO02-1958</name>
</gene>
<dbReference type="GO" id="GO:0016787">
    <property type="term" value="F:hydrolase activity"/>
    <property type="evidence" value="ECO:0007669"/>
    <property type="project" value="UniProtKB-KW"/>
</dbReference>
<evidence type="ECO:0000259" key="1">
    <source>
        <dbReference type="Pfam" id="PF06439"/>
    </source>
</evidence>
<sequence length="260" mass="29422">MKTSSISKSLLTLSLLFSFASVALAESKEIKKEENGFINLFNGKDFTDWEQRGGKAKYVVKDGIIVGTTALKTPNSFMCTKKHYSNFILELDFKVDPAMNSGVQIRSNAYDNETRYSFTKTRAITNTIQTDKGVVTKTRMVPYTVSGPIPAHRVHGYQVEIDPSERSWTGGIYDESRRGWLNNLAKNEKARKAFKQNEWNHFKIVADDDSIKTWINGVPAADLKDKMTASGFIGLQVHNTRSKTPLQVMWKNIRLKELSK</sequence>
<reference evidence="2" key="1">
    <citation type="submission" date="2018-06" db="EMBL/GenBank/DDBJ databases">
        <authorList>
            <person name="Zhirakovskaya E."/>
        </authorList>
    </citation>
    <scope>NUCLEOTIDE SEQUENCE</scope>
</reference>
<dbReference type="Gene3D" id="2.60.120.560">
    <property type="entry name" value="Exo-inulinase, domain 1"/>
    <property type="match status" value="1"/>
</dbReference>
<dbReference type="AlphaFoldDB" id="A0A3B1DIX0"/>
<evidence type="ECO:0000313" key="2">
    <source>
        <dbReference type="EMBL" id="VAX38871.1"/>
    </source>
</evidence>
<proteinExistence type="predicted"/>
<dbReference type="InterPro" id="IPR010496">
    <property type="entry name" value="AL/BT2_dom"/>
</dbReference>
<dbReference type="Pfam" id="PF06439">
    <property type="entry name" value="3keto-disac_hyd"/>
    <property type="match status" value="1"/>
</dbReference>
<organism evidence="2">
    <name type="scientific">hydrothermal vent metagenome</name>
    <dbReference type="NCBI Taxonomy" id="652676"/>
    <lineage>
        <taxon>unclassified sequences</taxon>
        <taxon>metagenomes</taxon>
        <taxon>ecological metagenomes</taxon>
    </lineage>
</organism>